<dbReference type="Gene3D" id="3.30.70.270">
    <property type="match status" value="2"/>
</dbReference>
<comment type="caution">
    <text evidence="3">The sequence shown here is derived from an EMBL/GenBank/DDBJ whole genome shotgun (WGS) entry which is preliminary data.</text>
</comment>
<dbReference type="Proteomes" id="UP000717996">
    <property type="component" value="Unassembled WGS sequence"/>
</dbReference>
<dbReference type="InterPro" id="IPR051320">
    <property type="entry name" value="Viral_Replic_Matur_Polypro"/>
</dbReference>
<dbReference type="InterPro" id="IPR043128">
    <property type="entry name" value="Rev_trsase/Diguanyl_cyclase"/>
</dbReference>
<dbReference type="PANTHER" id="PTHR33064">
    <property type="entry name" value="POL PROTEIN"/>
    <property type="match status" value="1"/>
</dbReference>
<dbReference type="Pfam" id="PF00078">
    <property type="entry name" value="RVT_1"/>
    <property type="match status" value="1"/>
</dbReference>
<feature type="domain" description="Reverse transcriptase" evidence="2">
    <location>
        <begin position="95"/>
        <end position="234"/>
    </location>
</feature>
<reference evidence="3" key="1">
    <citation type="journal article" date="2020" name="Microb. Genom.">
        <title>Genetic diversity of clinical and environmental Mucorales isolates obtained from an investigation of mucormycosis cases among solid organ transplant recipients.</title>
        <authorList>
            <person name="Nguyen M.H."/>
            <person name="Kaul D."/>
            <person name="Muto C."/>
            <person name="Cheng S.J."/>
            <person name="Richter R.A."/>
            <person name="Bruno V.M."/>
            <person name="Liu G."/>
            <person name="Beyhan S."/>
            <person name="Sundermann A.J."/>
            <person name="Mounaud S."/>
            <person name="Pasculle A.W."/>
            <person name="Nierman W.C."/>
            <person name="Driscoll E."/>
            <person name="Cumbie R."/>
            <person name="Clancy C.J."/>
            <person name="Dupont C.L."/>
        </authorList>
    </citation>
    <scope>NUCLEOTIDE SEQUENCE</scope>
    <source>
        <strain evidence="3">GL16</strain>
    </source>
</reference>
<gene>
    <name evidence="3" type="ORF">G6F51_013187</name>
</gene>
<sequence length="298" mass="33618">MRPVLTATVFVLPYLSANAKIPSTPACPLPEEIVRLETEPGKTNYRRQYPIALSMQPKVQEQVDKWLADGVIKIAPPNTAFNSPLLTVRKKNANDRTDCFQLPLIAELHQKMSAATLITVLDLKQAFHRLPLAEEHRALTAFTFNGQQYQFCRAPFGLTPIPNHFQRVLTTLLHDLPYVTCFIDDLTIGTGPDIEEHIKCATTVIERLTSAKFILNVDKCHFMQTSVNILGFTISHNSLSLDSRKVANALEWPIPKTGKDIQRFLGLANYFRSHLPNFSTMTAPLDKLRFSKYTDSLI</sequence>
<name>A0A9P6XTU8_RHIOR</name>
<evidence type="ECO:0000256" key="1">
    <source>
        <dbReference type="SAM" id="SignalP"/>
    </source>
</evidence>
<dbReference type="Gene3D" id="3.10.10.10">
    <property type="entry name" value="HIV Type 1 Reverse Transcriptase, subunit A, domain 1"/>
    <property type="match status" value="1"/>
</dbReference>
<dbReference type="InterPro" id="IPR043502">
    <property type="entry name" value="DNA/RNA_pol_sf"/>
</dbReference>
<dbReference type="InterPro" id="IPR000477">
    <property type="entry name" value="RT_dom"/>
</dbReference>
<dbReference type="CDD" id="cd01647">
    <property type="entry name" value="RT_LTR"/>
    <property type="match status" value="1"/>
</dbReference>
<accession>A0A9P6XTU8</accession>
<dbReference type="PANTHER" id="PTHR33064:SF37">
    <property type="entry name" value="RIBONUCLEASE H"/>
    <property type="match status" value="1"/>
</dbReference>
<organism evidence="3 4">
    <name type="scientific">Rhizopus oryzae</name>
    <name type="common">Mucormycosis agent</name>
    <name type="synonym">Rhizopus arrhizus var. delemar</name>
    <dbReference type="NCBI Taxonomy" id="64495"/>
    <lineage>
        <taxon>Eukaryota</taxon>
        <taxon>Fungi</taxon>
        <taxon>Fungi incertae sedis</taxon>
        <taxon>Mucoromycota</taxon>
        <taxon>Mucoromycotina</taxon>
        <taxon>Mucoromycetes</taxon>
        <taxon>Mucorales</taxon>
        <taxon>Mucorineae</taxon>
        <taxon>Rhizopodaceae</taxon>
        <taxon>Rhizopus</taxon>
    </lineage>
</organism>
<evidence type="ECO:0000259" key="2">
    <source>
        <dbReference type="Pfam" id="PF00078"/>
    </source>
</evidence>
<dbReference type="SUPFAM" id="SSF56672">
    <property type="entry name" value="DNA/RNA polymerases"/>
    <property type="match status" value="1"/>
</dbReference>
<feature type="signal peptide" evidence="1">
    <location>
        <begin position="1"/>
        <end position="19"/>
    </location>
</feature>
<dbReference type="AlphaFoldDB" id="A0A9P6XTU8"/>
<dbReference type="EMBL" id="JAANIT010004769">
    <property type="protein sequence ID" value="KAG1532267.1"/>
    <property type="molecule type" value="Genomic_DNA"/>
</dbReference>
<keyword evidence="1" id="KW-0732">Signal</keyword>
<evidence type="ECO:0000313" key="4">
    <source>
        <dbReference type="Proteomes" id="UP000717996"/>
    </source>
</evidence>
<proteinExistence type="predicted"/>
<protein>
    <recommendedName>
        <fullName evidence="2">Reverse transcriptase domain-containing protein</fullName>
    </recommendedName>
</protein>
<feature type="chain" id="PRO_5040207338" description="Reverse transcriptase domain-containing protein" evidence="1">
    <location>
        <begin position="20"/>
        <end position="298"/>
    </location>
</feature>
<dbReference type="OrthoDB" id="2204488at2759"/>
<evidence type="ECO:0000313" key="3">
    <source>
        <dbReference type="EMBL" id="KAG1532267.1"/>
    </source>
</evidence>